<keyword evidence="13" id="KW-1185">Reference proteome</keyword>
<dbReference type="SUPFAM" id="SSF57850">
    <property type="entry name" value="RING/U-box"/>
    <property type="match status" value="1"/>
</dbReference>
<keyword evidence="7" id="KW-0862">Zinc</keyword>
<evidence type="ECO:0000256" key="10">
    <source>
        <dbReference type="SAM" id="Phobius"/>
    </source>
</evidence>
<keyword evidence="9 10" id="KW-0472">Membrane</keyword>
<protein>
    <recommendedName>
        <fullName evidence="11">RING-CH-type domain-containing protein</fullName>
    </recommendedName>
</protein>
<keyword evidence="2" id="KW-0808">Transferase</keyword>
<evidence type="ECO:0000256" key="3">
    <source>
        <dbReference type="ARBA" id="ARBA00022692"/>
    </source>
</evidence>
<keyword evidence="8 10" id="KW-1133">Transmembrane helix</keyword>
<dbReference type="Gene3D" id="3.30.40.10">
    <property type="entry name" value="Zinc/RING finger domain, C3HC4 (zinc finger)"/>
    <property type="match status" value="1"/>
</dbReference>
<keyword evidence="3 10" id="KW-0812">Transmembrane</keyword>
<evidence type="ECO:0000313" key="12">
    <source>
        <dbReference type="EMBL" id="CAE8630960.1"/>
    </source>
</evidence>
<dbReference type="OrthoDB" id="305026at2759"/>
<dbReference type="EMBL" id="CAJNNV010029989">
    <property type="protein sequence ID" value="CAE8630960.1"/>
    <property type="molecule type" value="Genomic_DNA"/>
</dbReference>
<evidence type="ECO:0000256" key="6">
    <source>
        <dbReference type="ARBA" id="ARBA00022786"/>
    </source>
</evidence>
<gene>
    <name evidence="12" type="ORF">PGLA1383_LOCUS47123</name>
</gene>
<dbReference type="PROSITE" id="PS51292">
    <property type="entry name" value="ZF_RING_CH"/>
    <property type="match status" value="1"/>
</dbReference>
<dbReference type="AlphaFoldDB" id="A0A813H036"/>
<reference evidence="12" key="1">
    <citation type="submission" date="2021-02" db="EMBL/GenBank/DDBJ databases">
        <authorList>
            <person name="Dougan E. K."/>
            <person name="Rhodes N."/>
            <person name="Thang M."/>
            <person name="Chan C."/>
        </authorList>
    </citation>
    <scope>NUCLEOTIDE SEQUENCE</scope>
</reference>
<dbReference type="CDD" id="cd16495">
    <property type="entry name" value="RING_CH-C4HC3_MARCH"/>
    <property type="match status" value="1"/>
</dbReference>
<dbReference type="GO" id="GO:0016740">
    <property type="term" value="F:transferase activity"/>
    <property type="evidence" value="ECO:0007669"/>
    <property type="project" value="UniProtKB-KW"/>
</dbReference>
<keyword evidence="5" id="KW-0863">Zinc-finger</keyword>
<dbReference type="Pfam" id="PF12906">
    <property type="entry name" value="RINGv"/>
    <property type="match status" value="1"/>
</dbReference>
<organism evidence="12 13">
    <name type="scientific">Polarella glacialis</name>
    <name type="common">Dinoflagellate</name>
    <dbReference type="NCBI Taxonomy" id="89957"/>
    <lineage>
        <taxon>Eukaryota</taxon>
        <taxon>Sar</taxon>
        <taxon>Alveolata</taxon>
        <taxon>Dinophyceae</taxon>
        <taxon>Suessiales</taxon>
        <taxon>Suessiaceae</taxon>
        <taxon>Polarella</taxon>
    </lineage>
</organism>
<dbReference type="GO" id="GO:0016020">
    <property type="term" value="C:membrane"/>
    <property type="evidence" value="ECO:0007669"/>
    <property type="project" value="UniProtKB-SubCell"/>
</dbReference>
<proteinExistence type="predicted"/>
<dbReference type="PANTHER" id="PTHR46065:SF3">
    <property type="entry name" value="FI20425P1"/>
    <property type="match status" value="1"/>
</dbReference>
<feature type="non-terminal residue" evidence="12">
    <location>
        <position position="143"/>
    </location>
</feature>
<keyword evidence="6" id="KW-0833">Ubl conjugation pathway</keyword>
<accession>A0A813H036</accession>
<evidence type="ECO:0000313" key="13">
    <source>
        <dbReference type="Proteomes" id="UP000654075"/>
    </source>
</evidence>
<dbReference type="SMART" id="SM00744">
    <property type="entry name" value="RINGv"/>
    <property type="match status" value="1"/>
</dbReference>
<dbReference type="Proteomes" id="UP000654075">
    <property type="component" value="Unassembled WGS sequence"/>
</dbReference>
<name>A0A813H036_POLGL</name>
<evidence type="ECO:0000256" key="2">
    <source>
        <dbReference type="ARBA" id="ARBA00022679"/>
    </source>
</evidence>
<dbReference type="PANTHER" id="PTHR46065">
    <property type="entry name" value="E3 UBIQUITIN-PROTEIN LIGASE MARCH 2/3 FAMILY MEMBER"/>
    <property type="match status" value="1"/>
</dbReference>
<keyword evidence="4" id="KW-0479">Metal-binding</keyword>
<feature type="domain" description="RING-CH-type" evidence="11">
    <location>
        <begin position="10"/>
        <end position="86"/>
    </location>
</feature>
<evidence type="ECO:0000256" key="7">
    <source>
        <dbReference type="ARBA" id="ARBA00022833"/>
    </source>
</evidence>
<evidence type="ECO:0000259" key="11">
    <source>
        <dbReference type="PROSITE" id="PS51292"/>
    </source>
</evidence>
<comment type="subcellular location">
    <subcellularLocation>
        <location evidence="1">Membrane</location>
        <topology evidence="1">Multi-pass membrane protein</topology>
    </subcellularLocation>
</comment>
<feature type="transmembrane region" description="Helical" evidence="10">
    <location>
        <begin position="99"/>
        <end position="117"/>
    </location>
</feature>
<dbReference type="InterPro" id="IPR011016">
    <property type="entry name" value="Znf_RING-CH"/>
</dbReference>
<dbReference type="GO" id="GO:0008270">
    <property type="term" value="F:zinc ion binding"/>
    <property type="evidence" value="ECO:0007669"/>
    <property type="project" value="UniProtKB-KW"/>
</dbReference>
<sequence length="143" mass="15115">DSSAEACDPHLQDSGASCRVCQVPETGDDLDEALMQPCLCSGSVQWIHRSCLDRWRSTQQGVGLPRAESRAKGGRCELCGFAYLHELCRATRGQGLSTLLLQVVTIAAPLALISFLISVATSLSVGVVSGLAFLGLWAPVDAV</sequence>
<evidence type="ECO:0000256" key="1">
    <source>
        <dbReference type="ARBA" id="ARBA00004141"/>
    </source>
</evidence>
<evidence type="ECO:0000256" key="8">
    <source>
        <dbReference type="ARBA" id="ARBA00022989"/>
    </source>
</evidence>
<feature type="non-terminal residue" evidence="12">
    <location>
        <position position="1"/>
    </location>
</feature>
<dbReference type="InterPro" id="IPR013083">
    <property type="entry name" value="Znf_RING/FYVE/PHD"/>
</dbReference>
<evidence type="ECO:0000256" key="5">
    <source>
        <dbReference type="ARBA" id="ARBA00022771"/>
    </source>
</evidence>
<evidence type="ECO:0000256" key="9">
    <source>
        <dbReference type="ARBA" id="ARBA00023136"/>
    </source>
</evidence>
<comment type="caution">
    <text evidence="12">The sequence shown here is derived from an EMBL/GenBank/DDBJ whole genome shotgun (WGS) entry which is preliminary data.</text>
</comment>
<evidence type="ECO:0000256" key="4">
    <source>
        <dbReference type="ARBA" id="ARBA00022723"/>
    </source>
</evidence>